<dbReference type="GO" id="GO:0000976">
    <property type="term" value="F:transcription cis-regulatory region binding"/>
    <property type="evidence" value="ECO:0007669"/>
    <property type="project" value="TreeGrafter"/>
</dbReference>
<name>A0A6G9YCR4_9NOCA</name>
<dbReference type="PANTHER" id="PTHR30055:SF234">
    <property type="entry name" value="HTH-TYPE TRANSCRIPTIONAL REGULATOR BETI"/>
    <property type="match status" value="1"/>
</dbReference>
<dbReference type="InterPro" id="IPR001647">
    <property type="entry name" value="HTH_TetR"/>
</dbReference>
<evidence type="ECO:0000256" key="3">
    <source>
        <dbReference type="ARBA" id="ARBA00023163"/>
    </source>
</evidence>
<dbReference type="InterPro" id="IPR036271">
    <property type="entry name" value="Tet_transcr_reg_TetR-rel_C_sf"/>
</dbReference>
<dbReference type="AlphaFoldDB" id="A0A6G9YCR4"/>
<protein>
    <submittedName>
        <fullName evidence="6">TetR family transcriptional regulator</fullName>
    </submittedName>
</protein>
<dbReference type="GO" id="GO:0003700">
    <property type="term" value="F:DNA-binding transcription factor activity"/>
    <property type="evidence" value="ECO:0007669"/>
    <property type="project" value="TreeGrafter"/>
</dbReference>
<dbReference type="KEGG" id="nah:F5544_14810"/>
<sequence length="185" mass="19904">MTGQPRRADALRNRDAIVAAARDLVVTRGPGIGMDEIASSAGVAVGTLYRHFPAKQDLIAAVVADLDASISVTLRQASARVERGETTALDELVALLRRVVLEPRHERLLRHAVTDIAADAVRDLRDRARISVADLVAAAHRSGALYPDITVDDITLLLTTSPDADAPEPDQIRWLTLARRALGPV</sequence>
<feature type="domain" description="HTH tetR-type" evidence="5">
    <location>
        <begin position="11"/>
        <end position="70"/>
    </location>
</feature>
<organism evidence="6 7">
    <name type="scientific">Nocardia arthritidis</name>
    <dbReference type="NCBI Taxonomy" id="228602"/>
    <lineage>
        <taxon>Bacteria</taxon>
        <taxon>Bacillati</taxon>
        <taxon>Actinomycetota</taxon>
        <taxon>Actinomycetes</taxon>
        <taxon>Mycobacteriales</taxon>
        <taxon>Nocardiaceae</taxon>
        <taxon>Nocardia</taxon>
    </lineage>
</organism>
<dbReference type="Gene3D" id="1.10.357.10">
    <property type="entry name" value="Tetracycline Repressor, domain 2"/>
    <property type="match status" value="1"/>
</dbReference>
<dbReference type="RefSeq" id="WP_167473757.1">
    <property type="nucleotide sequence ID" value="NZ_CP046172.1"/>
</dbReference>
<evidence type="ECO:0000313" key="7">
    <source>
        <dbReference type="Proteomes" id="UP000503540"/>
    </source>
</evidence>
<feature type="DNA-binding region" description="H-T-H motif" evidence="4">
    <location>
        <begin position="33"/>
        <end position="52"/>
    </location>
</feature>
<dbReference type="PANTHER" id="PTHR30055">
    <property type="entry name" value="HTH-TYPE TRANSCRIPTIONAL REGULATOR RUTR"/>
    <property type="match status" value="1"/>
</dbReference>
<dbReference type="Proteomes" id="UP000503540">
    <property type="component" value="Chromosome"/>
</dbReference>
<dbReference type="PRINTS" id="PR00455">
    <property type="entry name" value="HTHTETR"/>
</dbReference>
<keyword evidence="1" id="KW-0805">Transcription regulation</keyword>
<evidence type="ECO:0000256" key="4">
    <source>
        <dbReference type="PROSITE-ProRule" id="PRU00335"/>
    </source>
</evidence>
<reference evidence="6 7" key="1">
    <citation type="journal article" date="2019" name="ACS Chem. Biol.">
        <title>Identification and Mobilization of a Cryptic Antibiotic Biosynthesis Gene Locus from a Human-Pathogenic Nocardia Isolate.</title>
        <authorList>
            <person name="Herisse M."/>
            <person name="Ishida K."/>
            <person name="Porter J.L."/>
            <person name="Howden B."/>
            <person name="Hertweck C."/>
            <person name="Stinear T.P."/>
            <person name="Pidot S.J."/>
        </authorList>
    </citation>
    <scope>NUCLEOTIDE SEQUENCE [LARGE SCALE GENOMIC DNA]</scope>
    <source>
        <strain evidence="6 7">AUSMDU00012717</strain>
    </source>
</reference>
<dbReference type="Pfam" id="PF00440">
    <property type="entry name" value="TetR_N"/>
    <property type="match status" value="1"/>
</dbReference>
<evidence type="ECO:0000313" key="6">
    <source>
        <dbReference type="EMBL" id="QIS10846.1"/>
    </source>
</evidence>
<dbReference type="PROSITE" id="PS50977">
    <property type="entry name" value="HTH_TETR_2"/>
    <property type="match status" value="1"/>
</dbReference>
<accession>A0A6G9YCR4</accession>
<dbReference type="SUPFAM" id="SSF48498">
    <property type="entry name" value="Tetracyclin repressor-like, C-terminal domain"/>
    <property type="match status" value="1"/>
</dbReference>
<evidence type="ECO:0000256" key="1">
    <source>
        <dbReference type="ARBA" id="ARBA00023015"/>
    </source>
</evidence>
<evidence type="ECO:0000259" key="5">
    <source>
        <dbReference type="PROSITE" id="PS50977"/>
    </source>
</evidence>
<dbReference type="SUPFAM" id="SSF46689">
    <property type="entry name" value="Homeodomain-like"/>
    <property type="match status" value="1"/>
</dbReference>
<keyword evidence="3" id="KW-0804">Transcription</keyword>
<proteinExistence type="predicted"/>
<dbReference type="InterPro" id="IPR050109">
    <property type="entry name" value="HTH-type_TetR-like_transc_reg"/>
</dbReference>
<keyword evidence="7" id="KW-1185">Reference proteome</keyword>
<dbReference type="InterPro" id="IPR009057">
    <property type="entry name" value="Homeodomain-like_sf"/>
</dbReference>
<evidence type="ECO:0000256" key="2">
    <source>
        <dbReference type="ARBA" id="ARBA00023125"/>
    </source>
</evidence>
<keyword evidence="2 4" id="KW-0238">DNA-binding</keyword>
<dbReference type="EMBL" id="CP046172">
    <property type="protein sequence ID" value="QIS10846.1"/>
    <property type="molecule type" value="Genomic_DNA"/>
</dbReference>
<gene>
    <name evidence="6" type="ORF">F5544_14810</name>
</gene>